<comment type="caution">
    <text evidence="2">The sequence shown here is derived from an EMBL/GenBank/DDBJ whole genome shotgun (WGS) entry which is preliminary data.</text>
</comment>
<dbReference type="SUPFAM" id="SSF50891">
    <property type="entry name" value="Cyclophilin-like"/>
    <property type="match status" value="1"/>
</dbReference>
<dbReference type="InterPro" id="IPR041183">
    <property type="entry name" value="Cyclophilin-like"/>
</dbReference>
<dbReference type="Gene3D" id="2.40.100.20">
    <property type="match status" value="1"/>
</dbReference>
<name>A0ABV3H277_9ACTN</name>
<dbReference type="Pfam" id="PF18050">
    <property type="entry name" value="Cyclophil_like2"/>
    <property type="match status" value="1"/>
</dbReference>
<evidence type="ECO:0000259" key="1">
    <source>
        <dbReference type="Pfam" id="PF18050"/>
    </source>
</evidence>
<evidence type="ECO:0000313" key="3">
    <source>
        <dbReference type="Proteomes" id="UP001552427"/>
    </source>
</evidence>
<organism evidence="2 3">
    <name type="scientific">Nonomuraea bangladeshensis</name>
    <dbReference type="NCBI Taxonomy" id="404385"/>
    <lineage>
        <taxon>Bacteria</taxon>
        <taxon>Bacillati</taxon>
        <taxon>Actinomycetota</taxon>
        <taxon>Actinomycetes</taxon>
        <taxon>Streptosporangiales</taxon>
        <taxon>Streptosporangiaceae</taxon>
        <taxon>Nonomuraea</taxon>
    </lineage>
</organism>
<proteinExistence type="predicted"/>
<accession>A0ABV3H277</accession>
<gene>
    <name evidence="2" type="ORF">AB0K40_12210</name>
</gene>
<evidence type="ECO:0000313" key="2">
    <source>
        <dbReference type="EMBL" id="MEV4286255.1"/>
    </source>
</evidence>
<dbReference type="RefSeq" id="WP_364448101.1">
    <property type="nucleotide sequence ID" value="NZ_JBFARM010000003.1"/>
</dbReference>
<protein>
    <submittedName>
        <fullName evidence="2">Cyclophilin-like fold protein</fullName>
    </submittedName>
</protein>
<dbReference type="EMBL" id="JBFARM010000003">
    <property type="protein sequence ID" value="MEV4286255.1"/>
    <property type="molecule type" value="Genomic_DNA"/>
</dbReference>
<sequence length="110" mass="11472">MTDTMVSRQFTAMPPLTVQLADAWGQAKAGPLPRPLTAGGGGTPVHDPAAGGIYFWPVSGVIAVYYDDLGQTVPDPGLVRLGVVEAGLDDLSRAGRRLMVRIEPVGSGSR</sequence>
<dbReference type="InterPro" id="IPR029000">
    <property type="entry name" value="Cyclophilin-like_dom_sf"/>
</dbReference>
<feature type="domain" description="Cyclophilin-like" evidence="1">
    <location>
        <begin position="1"/>
        <end position="97"/>
    </location>
</feature>
<reference evidence="2 3" key="1">
    <citation type="submission" date="2024-06" db="EMBL/GenBank/DDBJ databases">
        <title>The Natural Products Discovery Center: Release of the First 8490 Sequenced Strains for Exploring Actinobacteria Biosynthetic Diversity.</title>
        <authorList>
            <person name="Kalkreuter E."/>
            <person name="Kautsar S.A."/>
            <person name="Yang D."/>
            <person name="Bader C.D."/>
            <person name="Teijaro C.N."/>
            <person name="Fluegel L."/>
            <person name="Davis C.M."/>
            <person name="Simpson J.R."/>
            <person name="Lauterbach L."/>
            <person name="Steele A.D."/>
            <person name="Gui C."/>
            <person name="Meng S."/>
            <person name="Li G."/>
            <person name="Viehrig K."/>
            <person name="Ye F."/>
            <person name="Su P."/>
            <person name="Kiefer A.F."/>
            <person name="Nichols A."/>
            <person name="Cepeda A.J."/>
            <person name="Yan W."/>
            <person name="Fan B."/>
            <person name="Jiang Y."/>
            <person name="Adhikari A."/>
            <person name="Zheng C.-J."/>
            <person name="Schuster L."/>
            <person name="Cowan T.M."/>
            <person name="Smanski M.J."/>
            <person name="Chevrette M.G."/>
            <person name="De Carvalho L.P.S."/>
            <person name="Shen B."/>
        </authorList>
    </citation>
    <scope>NUCLEOTIDE SEQUENCE [LARGE SCALE GENOMIC DNA]</scope>
    <source>
        <strain evidence="2 3">NPDC049574</strain>
    </source>
</reference>
<keyword evidence="3" id="KW-1185">Reference proteome</keyword>
<dbReference type="Proteomes" id="UP001552427">
    <property type="component" value="Unassembled WGS sequence"/>
</dbReference>